<proteinExistence type="inferred from homology"/>
<evidence type="ECO:0000256" key="1">
    <source>
        <dbReference type="ARBA" id="ARBA00004474"/>
    </source>
</evidence>
<dbReference type="InterPro" id="IPR010285">
    <property type="entry name" value="DNA_helicase_pif1-like_DEAD"/>
</dbReference>
<dbReference type="GO" id="GO:0009536">
    <property type="term" value="C:plastid"/>
    <property type="evidence" value="ECO:0007669"/>
    <property type="project" value="UniProtKB-SubCell"/>
</dbReference>
<dbReference type="CDD" id="cd04481">
    <property type="entry name" value="RPA1_DBD_B_like"/>
    <property type="match status" value="1"/>
</dbReference>
<keyword evidence="2" id="KW-0067">ATP-binding</keyword>
<keyword evidence="2" id="KW-0234">DNA repair</keyword>
<keyword evidence="6" id="KW-1185">Reference proteome</keyword>
<reference evidence="5" key="1">
    <citation type="submission" date="2022-07" db="EMBL/GenBank/DDBJ databases">
        <authorList>
            <person name="Macas J."/>
            <person name="Novak P."/>
            <person name="Neumann P."/>
        </authorList>
    </citation>
    <scope>NUCLEOTIDE SEQUENCE</scope>
</reference>
<keyword evidence="2" id="KW-0347">Helicase</keyword>
<gene>
    <name evidence="5" type="ORF">CEPIT_LOCUS25146</name>
</gene>
<feature type="domain" description="DNA helicase Pif1-like DEAD-box helicase" evidence="3">
    <location>
        <begin position="79"/>
        <end position="207"/>
    </location>
</feature>
<evidence type="ECO:0000259" key="4">
    <source>
        <dbReference type="Pfam" id="PF21530"/>
    </source>
</evidence>
<keyword evidence="2" id="KW-0378">Hydrolase</keyword>
<feature type="domain" description="DNA helicase Pif1-like 2B" evidence="4">
    <location>
        <begin position="306"/>
        <end position="352"/>
    </location>
</feature>
<dbReference type="GO" id="GO:0016787">
    <property type="term" value="F:hydrolase activity"/>
    <property type="evidence" value="ECO:0007669"/>
    <property type="project" value="UniProtKB-KW"/>
</dbReference>
<dbReference type="SUPFAM" id="SSF52540">
    <property type="entry name" value="P-loop containing nucleoside triphosphate hydrolases"/>
    <property type="match status" value="1"/>
</dbReference>
<dbReference type="EC" id="5.6.2.3" evidence="2"/>
<protein>
    <recommendedName>
        <fullName evidence="2">ATP-dependent DNA helicase</fullName>
        <ecNumber evidence="2">5.6.2.3</ecNumber>
    </recommendedName>
</protein>
<dbReference type="CDD" id="cd18809">
    <property type="entry name" value="SF1_C_RecD"/>
    <property type="match status" value="1"/>
</dbReference>
<dbReference type="PANTHER" id="PTHR10492:SF101">
    <property type="entry name" value="ATP-DEPENDENT DNA HELICASE"/>
    <property type="match status" value="1"/>
</dbReference>
<accession>A0AAV0EHR3</accession>
<dbReference type="AlphaFoldDB" id="A0AAV0EHR3"/>
<comment type="catalytic activity">
    <reaction evidence="2">
        <text>ATP + H2O = ADP + phosphate + H(+)</text>
        <dbReference type="Rhea" id="RHEA:13065"/>
        <dbReference type="ChEBI" id="CHEBI:15377"/>
        <dbReference type="ChEBI" id="CHEBI:15378"/>
        <dbReference type="ChEBI" id="CHEBI:30616"/>
        <dbReference type="ChEBI" id="CHEBI:43474"/>
        <dbReference type="ChEBI" id="CHEBI:456216"/>
        <dbReference type="EC" id="5.6.2.3"/>
    </reaction>
</comment>
<dbReference type="Proteomes" id="UP001152523">
    <property type="component" value="Unassembled WGS sequence"/>
</dbReference>
<dbReference type="Pfam" id="PF21530">
    <property type="entry name" value="Pif1_2B_dom"/>
    <property type="match status" value="1"/>
</dbReference>
<dbReference type="PANTHER" id="PTHR10492">
    <property type="match status" value="1"/>
</dbReference>
<dbReference type="GO" id="GO:0000723">
    <property type="term" value="P:telomere maintenance"/>
    <property type="evidence" value="ECO:0007669"/>
    <property type="project" value="InterPro"/>
</dbReference>
<evidence type="ECO:0000313" key="6">
    <source>
        <dbReference type="Proteomes" id="UP001152523"/>
    </source>
</evidence>
<dbReference type="Gene3D" id="2.40.50.140">
    <property type="entry name" value="Nucleic acid-binding proteins"/>
    <property type="match status" value="1"/>
</dbReference>
<comment type="similarity">
    <text evidence="2">Belongs to the helicase family.</text>
</comment>
<dbReference type="EMBL" id="CAMAPF010000930">
    <property type="protein sequence ID" value="CAH9123346.1"/>
    <property type="molecule type" value="Genomic_DNA"/>
</dbReference>
<dbReference type="Pfam" id="PF05970">
    <property type="entry name" value="PIF1"/>
    <property type="match status" value="1"/>
</dbReference>
<sequence length="469" mass="52821">MGAYNPDDAPFKPDDFSKSWCRFQITNLQNIKIWCTLWGDYSAQFLRFLEVPRQNPVIVLLQLGRINKRFAGDTKGVSSALHFTKLLLDDHIPDIDDFRERHCFEALDRSMRDILSCCHDGNPKLPFGGKTIVFGGDFRQVLPVIPKGTRQDIVQASLNASHLWQYCTVLKLTKNMRLKNFTNELANPSILKLFADWILQIGDGVLGEGDDGEAEIDIPENFHVPVMSDPIESIVNTTYPDFLKNMNNISYLEGRAILAPTIDEVDRINDFMLLQNNSEEKTYFSSDSACSSTSDSELLQEIHSPEFLNGIKCSGVPSHELKLKVGVPVMLMRNIDHSAGLCNGTRLLVTKLGEHIIEAQMMSGTNAGEKFLIPRISLTPSDVRLPFTFMRRQFPLMVSYAMTMNKSQGQSLENVGVFLRRPVFTHGQLYVAVSRVTSPSGLKFVICDDEGNQKKTAKNVVYKEVFNNL</sequence>
<dbReference type="GO" id="GO:0005524">
    <property type="term" value="F:ATP binding"/>
    <property type="evidence" value="ECO:0007669"/>
    <property type="project" value="UniProtKB-KW"/>
</dbReference>
<comment type="cofactor">
    <cofactor evidence="2">
        <name>Mg(2+)</name>
        <dbReference type="ChEBI" id="CHEBI:18420"/>
    </cofactor>
</comment>
<dbReference type="GO" id="GO:0043139">
    <property type="term" value="F:5'-3' DNA helicase activity"/>
    <property type="evidence" value="ECO:0007669"/>
    <property type="project" value="UniProtKB-EC"/>
</dbReference>
<keyword evidence="2" id="KW-0547">Nucleotide-binding</keyword>
<dbReference type="InterPro" id="IPR027417">
    <property type="entry name" value="P-loop_NTPase"/>
</dbReference>
<comment type="caution">
    <text evidence="5">The sequence shown here is derived from an EMBL/GenBank/DDBJ whole genome shotgun (WGS) entry which is preliminary data.</text>
</comment>
<dbReference type="GO" id="GO:0006310">
    <property type="term" value="P:DNA recombination"/>
    <property type="evidence" value="ECO:0007669"/>
    <property type="project" value="UniProtKB-KW"/>
</dbReference>
<name>A0AAV0EHR3_9ASTE</name>
<keyword evidence="2" id="KW-0233">DNA recombination</keyword>
<organism evidence="5 6">
    <name type="scientific">Cuscuta epithymum</name>
    <dbReference type="NCBI Taxonomy" id="186058"/>
    <lineage>
        <taxon>Eukaryota</taxon>
        <taxon>Viridiplantae</taxon>
        <taxon>Streptophyta</taxon>
        <taxon>Embryophyta</taxon>
        <taxon>Tracheophyta</taxon>
        <taxon>Spermatophyta</taxon>
        <taxon>Magnoliopsida</taxon>
        <taxon>eudicotyledons</taxon>
        <taxon>Gunneridae</taxon>
        <taxon>Pentapetalae</taxon>
        <taxon>asterids</taxon>
        <taxon>lamiids</taxon>
        <taxon>Solanales</taxon>
        <taxon>Convolvulaceae</taxon>
        <taxon>Cuscuteae</taxon>
        <taxon>Cuscuta</taxon>
        <taxon>Cuscuta subgen. Cuscuta</taxon>
    </lineage>
</organism>
<keyword evidence="2" id="KW-0227">DNA damage</keyword>
<evidence type="ECO:0000313" key="5">
    <source>
        <dbReference type="EMBL" id="CAH9123346.1"/>
    </source>
</evidence>
<dbReference type="InterPro" id="IPR049163">
    <property type="entry name" value="Pif1-like_2B_dom"/>
</dbReference>
<evidence type="ECO:0000256" key="2">
    <source>
        <dbReference type="RuleBase" id="RU363044"/>
    </source>
</evidence>
<comment type="subcellular location">
    <subcellularLocation>
        <location evidence="1">Plastid</location>
    </subcellularLocation>
</comment>
<dbReference type="InterPro" id="IPR012340">
    <property type="entry name" value="NA-bd_OB-fold"/>
</dbReference>
<evidence type="ECO:0000259" key="3">
    <source>
        <dbReference type="Pfam" id="PF05970"/>
    </source>
</evidence>
<dbReference type="GO" id="GO:0006281">
    <property type="term" value="P:DNA repair"/>
    <property type="evidence" value="ECO:0007669"/>
    <property type="project" value="UniProtKB-KW"/>
</dbReference>